<evidence type="ECO:0000313" key="7">
    <source>
        <dbReference type="EMBL" id="KAK9753956.1"/>
    </source>
</evidence>
<feature type="domain" description="C2H2-type" evidence="6">
    <location>
        <begin position="111"/>
        <end position="139"/>
    </location>
</feature>
<comment type="caution">
    <text evidence="7">The sequence shown here is derived from an EMBL/GenBank/DDBJ whole genome shotgun (WGS) entry which is preliminary data.</text>
</comment>
<evidence type="ECO:0000256" key="3">
    <source>
        <dbReference type="ARBA" id="ARBA00022771"/>
    </source>
</evidence>
<dbReference type="SMART" id="SM00355">
    <property type="entry name" value="ZnF_C2H2"/>
    <property type="match status" value="7"/>
</dbReference>
<dbReference type="PROSITE" id="PS50157">
    <property type="entry name" value="ZINC_FINGER_C2H2_2"/>
    <property type="match status" value="4"/>
</dbReference>
<dbReference type="Pfam" id="PF00096">
    <property type="entry name" value="zf-C2H2"/>
    <property type="match status" value="1"/>
</dbReference>
<dbReference type="SUPFAM" id="SSF57667">
    <property type="entry name" value="beta-beta-alpha zinc fingers"/>
    <property type="match status" value="3"/>
</dbReference>
<accession>A0AAW1N630</accession>
<proteinExistence type="predicted"/>
<feature type="domain" description="C2H2-type" evidence="6">
    <location>
        <begin position="217"/>
        <end position="244"/>
    </location>
</feature>
<dbReference type="PROSITE" id="PS00028">
    <property type="entry name" value="ZINC_FINGER_C2H2_1"/>
    <property type="match status" value="3"/>
</dbReference>
<sequence length="494" mass="58056">MEVLNPDIESGTEVCLYNLKGRIKHVRIYKCLICQERLANKEALAEHKLTHSDHKPFECPHCVYKCTLKDILRNHIEIQHGFKVKRNDIFPFKKYEAIFPFKKYEAMITEYKCTICKQQFDSKRTLHEHFRITPTCQKYSCPHCENRSKNLIITRTFSHHPDMSERYEKKSISSRMNRSARKRMRILKDEPISEEENENIEGDGPISMSDARKITIYRCTTCSRQFHSKSTLYRHNLSHIGSKPFGCPQCDYRSTLRGIMKNHLEIRHGISMKITDIAPDKKDKMFIRAYMCTTCNKVMSSKESLQKHMMTNKTCKPFRCMFCDYRSSLKSTMKRHIQGKHKRTVSSTNIIPVTSCNGCRENSQTDDDDEAGVKMDIESSEIIPGVSIKEEVIDYEEEFEIKLEQPKIEVKTESSPPRGIEDIRIKLEFEDSNDTMQEYKYINLFASVRDIRIKLEFEDSNDTMQEYKYITNEVIDIKKEEDVTLLSQEDIKIE</sequence>
<dbReference type="EMBL" id="JASPKY010000009">
    <property type="protein sequence ID" value="KAK9753956.1"/>
    <property type="molecule type" value="Genomic_DNA"/>
</dbReference>
<dbReference type="InterPro" id="IPR013087">
    <property type="entry name" value="Znf_C2H2_type"/>
</dbReference>
<dbReference type="Proteomes" id="UP001458880">
    <property type="component" value="Unassembled WGS sequence"/>
</dbReference>
<dbReference type="GO" id="GO:0008270">
    <property type="term" value="F:zinc ion binding"/>
    <property type="evidence" value="ECO:0007669"/>
    <property type="project" value="UniProtKB-KW"/>
</dbReference>
<keyword evidence="1" id="KW-0479">Metal-binding</keyword>
<evidence type="ECO:0000256" key="1">
    <source>
        <dbReference type="ARBA" id="ARBA00022723"/>
    </source>
</evidence>
<evidence type="ECO:0000256" key="2">
    <source>
        <dbReference type="ARBA" id="ARBA00022737"/>
    </source>
</evidence>
<feature type="domain" description="C2H2-type" evidence="6">
    <location>
        <begin position="29"/>
        <end position="56"/>
    </location>
</feature>
<dbReference type="PANTHER" id="PTHR24379:SF121">
    <property type="entry name" value="C2H2-TYPE DOMAIN-CONTAINING PROTEIN"/>
    <property type="match status" value="1"/>
</dbReference>
<reference evidence="7 8" key="1">
    <citation type="journal article" date="2024" name="BMC Genomics">
        <title>De novo assembly and annotation of Popillia japonica's genome with initial clues to its potential as an invasive pest.</title>
        <authorList>
            <person name="Cucini C."/>
            <person name="Boschi S."/>
            <person name="Funari R."/>
            <person name="Cardaioli E."/>
            <person name="Iannotti N."/>
            <person name="Marturano G."/>
            <person name="Paoli F."/>
            <person name="Bruttini M."/>
            <person name="Carapelli A."/>
            <person name="Frati F."/>
            <person name="Nardi F."/>
        </authorList>
    </citation>
    <scope>NUCLEOTIDE SEQUENCE [LARGE SCALE GENOMIC DNA]</scope>
    <source>
        <strain evidence="7">DMR45628</strain>
    </source>
</reference>
<evidence type="ECO:0000259" key="6">
    <source>
        <dbReference type="PROSITE" id="PS50157"/>
    </source>
</evidence>
<dbReference type="InterPro" id="IPR036236">
    <property type="entry name" value="Znf_C2H2_sf"/>
</dbReference>
<evidence type="ECO:0000256" key="5">
    <source>
        <dbReference type="PROSITE-ProRule" id="PRU00042"/>
    </source>
</evidence>
<dbReference type="PANTHER" id="PTHR24379">
    <property type="entry name" value="KRAB AND ZINC FINGER DOMAIN-CONTAINING"/>
    <property type="match status" value="1"/>
</dbReference>
<protein>
    <submittedName>
        <fullName evidence="7">Zinc finger, C2H2 type</fullName>
    </submittedName>
</protein>
<keyword evidence="3 5" id="KW-0863">Zinc-finger</keyword>
<feature type="domain" description="C2H2-type" evidence="6">
    <location>
        <begin position="290"/>
        <end position="317"/>
    </location>
</feature>
<keyword evidence="4" id="KW-0862">Zinc</keyword>
<dbReference type="Gene3D" id="3.30.160.60">
    <property type="entry name" value="Classic Zinc Finger"/>
    <property type="match status" value="3"/>
</dbReference>
<evidence type="ECO:0000313" key="8">
    <source>
        <dbReference type="Proteomes" id="UP001458880"/>
    </source>
</evidence>
<name>A0AAW1N630_POPJA</name>
<keyword evidence="8" id="KW-1185">Reference proteome</keyword>
<evidence type="ECO:0000256" key="4">
    <source>
        <dbReference type="ARBA" id="ARBA00022833"/>
    </source>
</evidence>
<organism evidence="7 8">
    <name type="scientific">Popillia japonica</name>
    <name type="common">Japanese beetle</name>
    <dbReference type="NCBI Taxonomy" id="7064"/>
    <lineage>
        <taxon>Eukaryota</taxon>
        <taxon>Metazoa</taxon>
        <taxon>Ecdysozoa</taxon>
        <taxon>Arthropoda</taxon>
        <taxon>Hexapoda</taxon>
        <taxon>Insecta</taxon>
        <taxon>Pterygota</taxon>
        <taxon>Neoptera</taxon>
        <taxon>Endopterygota</taxon>
        <taxon>Coleoptera</taxon>
        <taxon>Polyphaga</taxon>
        <taxon>Scarabaeiformia</taxon>
        <taxon>Scarabaeidae</taxon>
        <taxon>Rutelinae</taxon>
        <taxon>Popillia</taxon>
    </lineage>
</organism>
<dbReference type="AlphaFoldDB" id="A0AAW1N630"/>
<gene>
    <name evidence="7" type="ORF">QE152_g1478</name>
</gene>
<keyword evidence="2" id="KW-0677">Repeat</keyword>